<dbReference type="EMBL" id="QVMU01000001">
    <property type="protein sequence ID" value="RJX75357.1"/>
    <property type="molecule type" value="Genomic_DNA"/>
</dbReference>
<comment type="caution">
    <text evidence="1">The sequence shown here is derived from an EMBL/GenBank/DDBJ whole genome shotgun (WGS) entry which is preliminary data.</text>
</comment>
<evidence type="ECO:0000313" key="2">
    <source>
        <dbReference type="Proteomes" id="UP000273252"/>
    </source>
</evidence>
<dbReference type="RefSeq" id="WP_120029114.1">
    <property type="nucleotide sequence ID" value="NZ_QVMU01000001.1"/>
</dbReference>
<proteinExistence type="predicted"/>
<dbReference type="Proteomes" id="UP000273252">
    <property type="component" value="Unassembled WGS sequence"/>
</dbReference>
<accession>A0A3A6R2J4</accession>
<reference evidence="1 2" key="1">
    <citation type="submission" date="2018-08" db="EMBL/GenBank/DDBJ databases">
        <title>Vibrio isolated from the Eastern China Marginal Seas.</title>
        <authorList>
            <person name="Li Y."/>
        </authorList>
    </citation>
    <scope>NUCLEOTIDE SEQUENCE [LARGE SCALE GENOMIC DNA]</scope>
    <source>
        <strain evidence="1 2">BEI233</strain>
    </source>
</reference>
<dbReference type="PROSITE" id="PS51257">
    <property type="entry name" value="PROKAR_LIPOPROTEIN"/>
    <property type="match status" value="1"/>
</dbReference>
<name>A0A3A6R2J4_9VIBR</name>
<dbReference type="AlphaFoldDB" id="A0A3A6R2J4"/>
<evidence type="ECO:0000313" key="1">
    <source>
        <dbReference type="EMBL" id="RJX75357.1"/>
    </source>
</evidence>
<organism evidence="1 2">
    <name type="scientific">Vibrio sinensis</name>
    <dbReference type="NCBI Taxonomy" id="2302434"/>
    <lineage>
        <taxon>Bacteria</taxon>
        <taxon>Pseudomonadati</taxon>
        <taxon>Pseudomonadota</taxon>
        <taxon>Gammaproteobacteria</taxon>
        <taxon>Vibrionales</taxon>
        <taxon>Vibrionaceae</taxon>
        <taxon>Vibrio</taxon>
    </lineage>
</organism>
<gene>
    <name evidence="1" type="ORF">DZ860_01355</name>
</gene>
<sequence>MITKPCGYLSVILLCFSLLGCGKKFVYDNLDWFLLGQLDDLISLSRSQELLVEPALGSLLDWHKQEELPQYAVQLERLSSLNLNQLTIEEYQGRAPCASFDDATLS</sequence>
<dbReference type="OrthoDB" id="5767052at2"/>
<protein>
    <submittedName>
        <fullName evidence="1">Uncharacterized protein</fullName>
    </submittedName>
</protein>
<keyword evidence="2" id="KW-1185">Reference proteome</keyword>